<dbReference type="EMBL" id="JABWDY010010921">
    <property type="protein sequence ID" value="KAF5200270.1"/>
    <property type="molecule type" value="Genomic_DNA"/>
</dbReference>
<protein>
    <submittedName>
        <fullName evidence="1">Calcium-dependent lipid-binding family protein</fullName>
    </submittedName>
</protein>
<sequence length="76" mass="8523">MNKKGIVKQVLVSRNDTYLSPRIGISVALRHSDYYSPGISLLELENKERIDVKAFASDGSYYKLSAVLNTTSDRTK</sequence>
<dbReference type="OrthoDB" id="428159at2759"/>
<comment type="caution">
    <text evidence="1">The sequence shown here is derived from an EMBL/GenBank/DDBJ whole genome shotgun (WGS) entry which is preliminary data.</text>
</comment>
<reference evidence="1 2" key="1">
    <citation type="submission" date="2020-06" db="EMBL/GenBank/DDBJ databases">
        <title>Transcriptomic and genomic resources for Thalictrum thalictroides and T. hernandezii: Facilitating candidate gene discovery in an emerging model plant lineage.</title>
        <authorList>
            <person name="Arias T."/>
            <person name="Riano-Pachon D.M."/>
            <person name="Di Stilio V.S."/>
        </authorList>
    </citation>
    <scope>NUCLEOTIDE SEQUENCE [LARGE SCALE GENOMIC DNA]</scope>
    <source>
        <strain evidence="2">cv. WT478/WT964</strain>
        <tissue evidence="1">Leaves</tissue>
    </source>
</reference>
<keyword evidence="2" id="KW-1185">Reference proteome</keyword>
<name>A0A7J6WUG9_THATH</name>
<accession>A0A7J6WUG9</accession>
<feature type="non-terminal residue" evidence="1">
    <location>
        <position position="1"/>
    </location>
</feature>
<gene>
    <name evidence="1" type="ORF">FRX31_010143</name>
</gene>
<dbReference type="Proteomes" id="UP000554482">
    <property type="component" value="Unassembled WGS sequence"/>
</dbReference>
<evidence type="ECO:0000313" key="1">
    <source>
        <dbReference type="EMBL" id="KAF5200270.1"/>
    </source>
</evidence>
<evidence type="ECO:0000313" key="2">
    <source>
        <dbReference type="Proteomes" id="UP000554482"/>
    </source>
</evidence>
<proteinExistence type="predicted"/>
<organism evidence="1 2">
    <name type="scientific">Thalictrum thalictroides</name>
    <name type="common">Rue-anemone</name>
    <name type="synonym">Anemone thalictroides</name>
    <dbReference type="NCBI Taxonomy" id="46969"/>
    <lineage>
        <taxon>Eukaryota</taxon>
        <taxon>Viridiplantae</taxon>
        <taxon>Streptophyta</taxon>
        <taxon>Embryophyta</taxon>
        <taxon>Tracheophyta</taxon>
        <taxon>Spermatophyta</taxon>
        <taxon>Magnoliopsida</taxon>
        <taxon>Ranunculales</taxon>
        <taxon>Ranunculaceae</taxon>
        <taxon>Thalictroideae</taxon>
        <taxon>Thalictrum</taxon>
    </lineage>
</organism>
<dbReference type="AlphaFoldDB" id="A0A7J6WUG9"/>